<protein>
    <submittedName>
        <fullName evidence="3">DEAD/DEAH box helicase</fullName>
    </submittedName>
</protein>
<evidence type="ECO:0000313" key="3">
    <source>
        <dbReference type="WBParaSite" id="BXY_1296300.1"/>
    </source>
</evidence>
<sequence length="102" mass="12542">WDLIIIFGNLRNEWQFTLFDQAASRIRLQIDMEMKKVHGQYEAVIIKYIFDHQDYLHPIWKFLEDSPPIVWKKKMKKSQKIEKAKKKEKKGKKRKKAKKRRK</sequence>
<dbReference type="WBParaSite" id="BXY_1296300.1">
    <property type="protein sequence ID" value="BXY_1296300.1"/>
    <property type="gene ID" value="BXY_1296300"/>
</dbReference>
<accession>A0A1I7SIU0</accession>
<organism evidence="2 3">
    <name type="scientific">Bursaphelenchus xylophilus</name>
    <name type="common">Pinewood nematode worm</name>
    <name type="synonym">Aphelenchoides xylophilus</name>
    <dbReference type="NCBI Taxonomy" id="6326"/>
    <lineage>
        <taxon>Eukaryota</taxon>
        <taxon>Metazoa</taxon>
        <taxon>Ecdysozoa</taxon>
        <taxon>Nematoda</taxon>
        <taxon>Chromadorea</taxon>
        <taxon>Rhabditida</taxon>
        <taxon>Tylenchina</taxon>
        <taxon>Tylenchomorpha</taxon>
        <taxon>Aphelenchoidea</taxon>
        <taxon>Aphelenchoididae</taxon>
        <taxon>Bursaphelenchus</taxon>
    </lineage>
</organism>
<dbReference type="Proteomes" id="UP000095284">
    <property type="component" value="Unplaced"/>
</dbReference>
<proteinExistence type="predicted"/>
<feature type="region of interest" description="Disordered" evidence="1">
    <location>
        <begin position="74"/>
        <end position="102"/>
    </location>
</feature>
<name>A0A1I7SIU0_BURXY</name>
<evidence type="ECO:0000313" key="2">
    <source>
        <dbReference type="Proteomes" id="UP000095284"/>
    </source>
</evidence>
<evidence type="ECO:0000256" key="1">
    <source>
        <dbReference type="SAM" id="MobiDB-lite"/>
    </source>
</evidence>
<reference evidence="3" key="1">
    <citation type="submission" date="2016-11" db="UniProtKB">
        <authorList>
            <consortium name="WormBaseParasite"/>
        </authorList>
    </citation>
    <scope>IDENTIFICATION</scope>
</reference>
<dbReference type="AlphaFoldDB" id="A0A1I7SIU0"/>